<dbReference type="InterPro" id="IPR019587">
    <property type="entry name" value="Polyketide_cyclase/dehydratase"/>
</dbReference>
<protein>
    <submittedName>
        <fullName evidence="1">SRPBCC family protein</fullName>
    </submittedName>
</protein>
<dbReference type="Pfam" id="PF10604">
    <property type="entry name" value="Polyketide_cyc2"/>
    <property type="match status" value="1"/>
</dbReference>
<sequence>MITVERSFVVGLPLDELVTYLEDFSRTEEWDPGTVRCVRLDEGPVLPGARWRNTSRFRGRTTRLEYRLVTREPSRLMFVGENKTVTATDDLGFKAESASLTRLTYRASLRFKGLARLATPFLRAEFERLGDEVVERLPTAAAQRRA</sequence>
<accession>A0ABW6XX40</accession>
<organism evidence="1 2">
    <name type="scientific">Streptomyces flavochromogenes</name>
    <dbReference type="NCBI Taxonomy" id="68199"/>
    <lineage>
        <taxon>Bacteria</taxon>
        <taxon>Bacillati</taxon>
        <taxon>Actinomycetota</taxon>
        <taxon>Actinomycetes</taxon>
        <taxon>Kitasatosporales</taxon>
        <taxon>Streptomycetaceae</taxon>
        <taxon>Streptomyces</taxon>
    </lineage>
</organism>
<evidence type="ECO:0000313" key="2">
    <source>
        <dbReference type="Proteomes" id="UP001602370"/>
    </source>
</evidence>
<dbReference type="EMBL" id="JBIBDZ010000009">
    <property type="protein sequence ID" value="MFF5922058.1"/>
    <property type="molecule type" value="Genomic_DNA"/>
</dbReference>
<keyword evidence="2" id="KW-1185">Reference proteome</keyword>
<dbReference type="Gene3D" id="3.30.530.20">
    <property type="match status" value="1"/>
</dbReference>
<reference evidence="1 2" key="1">
    <citation type="submission" date="2024-10" db="EMBL/GenBank/DDBJ databases">
        <title>The Natural Products Discovery Center: Release of the First 8490 Sequenced Strains for Exploring Actinobacteria Biosynthetic Diversity.</title>
        <authorList>
            <person name="Kalkreuter E."/>
            <person name="Kautsar S.A."/>
            <person name="Yang D."/>
            <person name="Bader C.D."/>
            <person name="Teijaro C.N."/>
            <person name="Fluegel L."/>
            <person name="Davis C.M."/>
            <person name="Simpson J.R."/>
            <person name="Lauterbach L."/>
            <person name="Steele A.D."/>
            <person name="Gui C."/>
            <person name="Meng S."/>
            <person name="Li G."/>
            <person name="Viehrig K."/>
            <person name="Ye F."/>
            <person name="Su P."/>
            <person name="Kiefer A.F."/>
            <person name="Nichols A."/>
            <person name="Cepeda A.J."/>
            <person name="Yan W."/>
            <person name="Fan B."/>
            <person name="Jiang Y."/>
            <person name="Adhikari A."/>
            <person name="Zheng C.-J."/>
            <person name="Schuster L."/>
            <person name="Cowan T.M."/>
            <person name="Smanski M.J."/>
            <person name="Chevrette M.G."/>
            <person name="De Carvalho L.P.S."/>
            <person name="Shen B."/>
        </authorList>
    </citation>
    <scope>NUCLEOTIDE SEQUENCE [LARGE SCALE GENOMIC DNA]</scope>
    <source>
        <strain evidence="1 2">NPDC012605</strain>
    </source>
</reference>
<proteinExistence type="predicted"/>
<gene>
    <name evidence="1" type="ORF">ACFY8C_27535</name>
</gene>
<dbReference type="RefSeq" id="WP_030317287.1">
    <property type="nucleotide sequence ID" value="NZ_JBIBDZ010000009.1"/>
</dbReference>
<comment type="caution">
    <text evidence="1">The sequence shown here is derived from an EMBL/GenBank/DDBJ whole genome shotgun (WGS) entry which is preliminary data.</text>
</comment>
<evidence type="ECO:0000313" key="1">
    <source>
        <dbReference type="EMBL" id="MFF5922058.1"/>
    </source>
</evidence>
<dbReference type="InterPro" id="IPR023393">
    <property type="entry name" value="START-like_dom_sf"/>
</dbReference>
<dbReference type="SUPFAM" id="SSF55961">
    <property type="entry name" value="Bet v1-like"/>
    <property type="match status" value="1"/>
</dbReference>
<name>A0ABW6XX40_9ACTN</name>
<dbReference type="Proteomes" id="UP001602370">
    <property type="component" value="Unassembled WGS sequence"/>
</dbReference>